<dbReference type="Pfam" id="PF06508">
    <property type="entry name" value="QueC"/>
    <property type="match status" value="1"/>
</dbReference>
<dbReference type="InterPro" id="IPR014729">
    <property type="entry name" value="Rossmann-like_a/b/a_fold"/>
</dbReference>
<dbReference type="InterPro" id="IPR018317">
    <property type="entry name" value="QueC"/>
</dbReference>
<keyword evidence="3" id="KW-0028">Amino-acid biosynthesis</keyword>
<sequence>MDCIHDPSIDRSNGQIFCEKKIMGDKDMANKCKLNLRHKEFYPIQGAGYEGFFRGYFYYENQYVTHENFVDIVKEASSEEITKWNGEFALILQTEDETTLVTDKKRTIPLFYSKHETNSWIVQDFIEPKPSMSIRKDSEEELLLAGFVSGDKTLFDGWYQLEVASIVHLKENASKYCYYSYVTEKDQDSLDNFAEELAHILHHIFDDLVERLDGRKIILPLSGGYDSRIVALLLKDKGLSDSIITFTYGRPGNGEATVSKQIADRLGLQWKYFAYDKAMWEELYKSKLWKDYVVYACNGTSVAHLQDFPSTKLLVEEEGLENAVFIPGHSLDFLGGSHLPYEAILDKEFTSQEVVDFIIPKHFRLWQLENGLSHTTSDIGKSVTKDVSSYKTLTNERVTSIIDEWNWKERQAKFIINSVRVYEYFDQDWTLPLWDDRLIYFFSKIPADLKYKKYLYDFALHKMYPDFYPLPPKPGAENSLKNKYGVLYPLLRKVYRKRKLYRQYFEEPMEWYGIYPTYKQYKQSLSFKRNGTKYTHPYNINAFIAKDMIQMMKELAK</sequence>
<dbReference type="SUPFAM" id="SSF52402">
    <property type="entry name" value="Adenine nucleotide alpha hydrolases-like"/>
    <property type="match status" value="1"/>
</dbReference>
<accession>A0A544TE00</accession>
<evidence type="ECO:0000256" key="3">
    <source>
        <dbReference type="ARBA" id="ARBA00022888"/>
    </source>
</evidence>
<dbReference type="PANTHER" id="PTHR43284:SF1">
    <property type="entry name" value="ASPARAGINE SYNTHETASE"/>
    <property type="match status" value="1"/>
</dbReference>
<name>A0A544TE00_9BACI</name>
<dbReference type="InterPro" id="IPR051786">
    <property type="entry name" value="ASN_synthetase/amidase"/>
</dbReference>
<dbReference type="OrthoDB" id="1551487at2"/>
<organism evidence="5 6">
    <name type="scientific">Psychrobacillus lasiicapitis</name>
    <dbReference type="NCBI Taxonomy" id="1636719"/>
    <lineage>
        <taxon>Bacteria</taxon>
        <taxon>Bacillati</taxon>
        <taxon>Bacillota</taxon>
        <taxon>Bacilli</taxon>
        <taxon>Bacillales</taxon>
        <taxon>Bacillaceae</taxon>
        <taxon>Psychrobacillus</taxon>
    </lineage>
</organism>
<proteinExistence type="predicted"/>
<keyword evidence="6" id="KW-1185">Reference proteome</keyword>
<keyword evidence="3" id="KW-0061">Asparagine biosynthesis</keyword>
<dbReference type="InterPro" id="IPR029055">
    <property type="entry name" value="Ntn_hydrolases_N"/>
</dbReference>
<dbReference type="EC" id="6.3.5.4" evidence="2"/>
<comment type="catalytic activity">
    <reaction evidence="4">
        <text>L-aspartate + L-glutamine + ATP + H2O = L-asparagine + L-glutamate + AMP + diphosphate + H(+)</text>
        <dbReference type="Rhea" id="RHEA:12228"/>
        <dbReference type="ChEBI" id="CHEBI:15377"/>
        <dbReference type="ChEBI" id="CHEBI:15378"/>
        <dbReference type="ChEBI" id="CHEBI:29985"/>
        <dbReference type="ChEBI" id="CHEBI:29991"/>
        <dbReference type="ChEBI" id="CHEBI:30616"/>
        <dbReference type="ChEBI" id="CHEBI:33019"/>
        <dbReference type="ChEBI" id="CHEBI:58048"/>
        <dbReference type="ChEBI" id="CHEBI:58359"/>
        <dbReference type="ChEBI" id="CHEBI:456215"/>
        <dbReference type="EC" id="6.3.5.4"/>
    </reaction>
</comment>
<protein>
    <recommendedName>
        <fullName evidence="2">asparagine synthase (glutamine-hydrolyzing)</fullName>
        <ecNumber evidence="2">6.3.5.4</ecNumber>
    </recommendedName>
</protein>
<comment type="pathway">
    <text evidence="1">Amino-acid biosynthesis; L-asparagine biosynthesis; L-asparagine from L-aspartate (L-Gln route): step 1/1.</text>
</comment>
<evidence type="ECO:0000313" key="5">
    <source>
        <dbReference type="EMBL" id="TQR15693.1"/>
    </source>
</evidence>
<dbReference type="GO" id="GO:0006529">
    <property type="term" value="P:asparagine biosynthetic process"/>
    <property type="evidence" value="ECO:0007669"/>
    <property type="project" value="UniProtKB-KW"/>
</dbReference>
<dbReference type="EMBL" id="VDGH01000002">
    <property type="protein sequence ID" value="TQR15693.1"/>
    <property type="molecule type" value="Genomic_DNA"/>
</dbReference>
<evidence type="ECO:0000256" key="2">
    <source>
        <dbReference type="ARBA" id="ARBA00012737"/>
    </source>
</evidence>
<comment type="caution">
    <text evidence="5">The sequence shown here is derived from an EMBL/GenBank/DDBJ whole genome shotgun (WGS) entry which is preliminary data.</text>
</comment>
<dbReference type="Proteomes" id="UP000317316">
    <property type="component" value="Unassembled WGS sequence"/>
</dbReference>
<evidence type="ECO:0000256" key="1">
    <source>
        <dbReference type="ARBA" id="ARBA00005187"/>
    </source>
</evidence>
<dbReference type="AlphaFoldDB" id="A0A544TE00"/>
<gene>
    <name evidence="5" type="ORF">FG382_03015</name>
</gene>
<evidence type="ECO:0000256" key="4">
    <source>
        <dbReference type="ARBA" id="ARBA00048741"/>
    </source>
</evidence>
<dbReference type="Gene3D" id="3.40.50.620">
    <property type="entry name" value="HUPs"/>
    <property type="match status" value="1"/>
</dbReference>
<dbReference type="PANTHER" id="PTHR43284">
    <property type="entry name" value="ASPARAGINE SYNTHETASE (GLUTAMINE-HYDROLYZING)"/>
    <property type="match status" value="1"/>
</dbReference>
<reference evidence="5 6" key="1">
    <citation type="submission" date="2019-05" db="EMBL/GenBank/DDBJ databases">
        <title>Psychrobacillus vulpis sp. nov., a new species isolated from feces of a red fox that inhabits in The Tablas de Daimiel Natural Park, Albacete, Spain.</title>
        <authorList>
            <person name="Rodriguez M."/>
            <person name="Reina J.C."/>
            <person name="Bejar V."/>
            <person name="Llamas I."/>
        </authorList>
    </citation>
    <scope>NUCLEOTIDE SEQUENCE [LARGE SCALE GENOMIC DNA]</scope>
    <source>
        <strain evidence="5 6">NEAU-3TGS17</strain>
    </source>
</reference>
<evidence type="ECO:0000313" key="6">
    <source>
        <dbReference type="Proteomes" id="UP000317316"/>
    </source>
</evidence>
<dbReference type="SUPFAM" id="SSF56235">
    <property type="entry name" value="N-terminal nucleophile aminohydrolases (Ntn hydrolases)"/>
    <property type="match status" value="1"/>
</dbReference>
<dbReference type="GO" id="GO:0004066">
    <property type="term" value="F:asparagine synthase (glutamine-hydrolyzing) activity"/>
    <property type="evidence" value="ECO:0007669"/>
    <property type="project" value="UniProtKB-EC"/>
</dbReference>